<keyword evidence="12" id="KW-1185">Reference proteome</keyword>
<evidence type="ECO:0000256" key="9">
    <source>
        <dbReference type="SAM" id="MobiDB-lite"/>
    </source>
</evidence>
<feature type="compositionally biased region" description="Polar residues" evidence="9">
    <location>
        <begin position="203"/>
        <end position="221"/>
    </location>
</feature>
<protein>
    <submittedName>
        <fullName evidence="11">Melanocortin-2 receptor accessory protein 2-like isoform X1</fullName>
    </submittedName>
</protein>
<keyword evidence="6" id="KW-0256">Endoplasmic reticulum</keyword>
<dbReference type="EMBL" id="JAHFZB010000005">
    <property type="protein sequence ID" value="KAK6489367.1"/>
    <property type="molecule type" value="Genomic_DNA"/>
</dbReference>
<evidence type="ECO:0000256" key="8">
    <source>
        <dbReference type="ARBA" id="ARBA00023136"/>
    </source>
</evidence>
<evidence type="ECO:0000256" key="4">
    <source>
        <dbReference type="ARBA" id="ARBA00022475"/>
    </source>
</evidence>
<feature type="region of interest" description="Disordered" evidence="9">
    <location>
        <begin position="192"/>
        <end position="221"/>
    </location>
</feature>
<evidence type="ECO:0000313" key="12">
    <source>
        <dbReference type="Proteomes" id="UP001369086"/>
    </source>
</evidence>
<evidence type="ECO:0000256" key="10">
    <source>
        <dbReference type="SAM" id="Phobius"/>
    </source>
</evidence>
<evidence type="ECO:0000256" key="3">
    <source>
        <dbReference type="ARBA" id="ARBA00010063"/>
    </source>
</evidence>
<dbReference type="PANTHER" id="PTHR28675:SF1">
    <property type="entry name" value="MELANOCORTIN-2 RECEPTOR ACCESSORY PROTEIN 2"/>
    <property type="match status" value="1"/>
</dbReference>
<dbReference type="Pfam" id="PF15183">
    <property type="entry name" value="MRAP"/>
    <property type="match status" value="1"/>
</dbReference>
<reference evidence="11 12" key="1">
    <citation type="submission" date="2021-05" db="EMBL/GenBank/DDBJ databases">
        <authorList>
            <person name="Zahm M."/>
            <person name="Klopp C."/>
            <person name="Cabau C."/>
            <person name="Kuhl H."/>
            <person name="Suciu R."/>
            <person name="Ciorpac M."/>
            <person name="Holostenco D."/>
            <person name="Gessner J."/>
            <person name="Wuertz S."/>
            <person name="Hohne C."/>
            <person name="Stock M."/>
            <person name="Gislard M."/>
            <person name="Lluch J."/>
            <person name="Milhes M."/>
            <person name="Lampietro C."/>
            <person name="Lopez Roques C."/>
            <person name="Donnadieu C."/>
            <person name="Du K."/>
            <person name="Schartl M."/>
            <person name="Guiguen Y."/>
        </authorList>
    </citation>
    <scope>NUCLEOTIDE SEQUENCE [LARGE SCALE GENOMIC DNA]</scope>
    <source>
        <strain evidence="11">Hh-F2</strain>
        <tissue evidence="11">Blood</tissue>
    </source>
</reference>
<evidence type="ECO:0000313" key="11">
    <source>
        <dbReference type="EMBL" id="KAK6489367.1"/>
    </source>
</evidence>
<keyword evidence="4" id="KW-1003">Cell membrane</keyword>
<dbReference type="PANTHER" id="PTHR28675">
    <property type="entry name" value="MELANOCORTIN-2 RECEPTOR ACCESSORY PROTEIN 2"/>
    <property type="match status" value="1"/>
</dbReference>
<feature type="compositionally biased region" description="Low complexity" evidence="9">
    <location>
        <begin position="192"/>
        <end position="202"/>
    </location>
</feature>
<evidence type="ECO:0000256" key="1">
    <source>
        <dbReference type="ARBA" id="ARBA00004162"/>
    </source>
</evidence>
<name>A0ABR0ZX14_HUSHU</name>
<evidence type="ECO:0000256" key="6">
    <source>
        <dbReference type="ARBA" id="ARBA00022824"/>
    </source>
</evidence>
<proteinExistence type="inferred from homology"/>
<evidence type="ECO:0000256" key="2">
    <source>
        <dbReference type="ARBA" id="ARBA00004389"/>
    </source>
</evidence>
<evidence type="ECO:0000256" key="5">
    <source>
        <dbReference type="ARBA" id="ARBA00022692"/>
    </source>
</evidence>
<keyword evidence="7 10" id="KW-1133">Transmembrane helix</keyword>
<comment type="subcellular location">
    <subcellularLocation>
        <location evidence="1">Cell membrane</location>
        <topology evidence="1">Single-pass membrane protein</topology>
    </subcellularLocation>
    <subcellularLocation>
        <location evidence="2">Endoplasmic reticulum membrane</location>
        <topology evidence="2">Single-pass membrane protein</topology>
    </subcellularLocation>
</comment>
<feature type="transmembrane region" description="Helical" evidence="10">
    <location>
        <begin position="43"/>
        <end position="67"/>
    </location>
</feature>
<gene>
    <name evidence="11" type="ORF">HHUSO_G6137</name>
</gene>
<comment type="caution">
    <text evidence="11">The sequence shown here is derived from an EMBL/GenBank/DDBJ whole genome shotgun (WGS) entry which is preliminary data.</text>
</comment>
<sequence length="221" mass="24826">MSENSRISNTTSRQAASPPDYVWEYEYYDYEPVSFEGLKAHRYSIVIGFWVGLAVFVIFMFFILTLLTKTGAPHQENPEPSGKHHCMNSFAVDFRRSQESDKVLSRQVVEESRSLFHCYINEVEHLGTAKLDSKASGLKHSSLHTGETLGDNKLDEEMNLAKFNIPNFVSSEQSSTLGDDDLLLCEQPITLNNNADDSSASNPETSSQNPQLRSQTPHGLF</sequence>
<keyword evidence="5 10" id="KW-0812">Transmembrane</keyword>
<evidence type="ECO:0000256" key="7">
    <source>
        <dbReference type="ARBA" id="ARBA00022989"/>
    </source>
</evidence>
<organism evidence="11 12">
    <name type="scientific">Huso huso</name>
    <name type="common">Beluga</name>
    <name type="synonym">Acipenser huso</name>
    <dbReference type="NCBI Taxonomy" id="61971"/>
    <lineage>
        <taxon>Eukaryota</taxon>
        <taxon>Metazoa</taxon>
        <taxon>Chordata</taxon>
        <taxon>Craniata</taxon>
        <taxon>Vertebrata</taxon>
        <taxon>Euteleostomi</taxon>
        <taxon>Actinopterygii</taxon>
        <taxon>Chondrostei</taxon>
        <taxon>Acipenseriformes</taxon>
        <taxon>Acipenseridae</taxon>
        <taxon>Huso</taxon>
    </lineage>
</organism>
<comment type="similarity">
    <text evidence="3">Belongs to the MRAP family.</text>
</comment>
<dbReference type="InterPro" id="IPR028111">
    <property type="entry name" value="MRAP"/>
</dbReference>
<keyword evidence="8 10" id="KW-0472">Membrane</keyword>
<accession>A0ABR0ZX14</accession>
<dbReference type="Proteomes" id="UP001369086">
    <property type="component" value="Unassembled WGS sequence"/>
</dbReference>